<evidence type="ECO:0000256" key="1">
    <source>
        <dbReference type="ARBA" id="ARBA00008361"/>
    </source>
</evidence>
<dbReference type="CDD" id="cd02440">
    <property type="entry name" value="AdoMet_MTases"/>
    <property type="match status" value="1"/>
</dbReference>
<comment type="caution">
    <text evidence="7">The sequence shown here is derived from an EMBL/GenBank/DDBJ whole genome shotgun (WGS) entry which is preliminary data.</text>
</comment>
<reference evidence="7 8" key="1">
    <citation type="journal article" date="2018" name="BMC Genomics">
        <title>Genomic evidence for intraspecific hybridization in a clonal and extremely halotolerant yeast.</title>
        <authorList>
            <person name="Gostincar C."/>
            <person name="Stajich J.E."/>
            <person name="Zupancic J."/>
            <person name="Zalar P."/>
            <person name="Gunde-Cimerman N."/>
        </authorList>
    </citation>
    <scope>NUCLEOTIDE SEQUENCE [LARGE SCALE GENOMIC DNA]</scope>
    <source>
        <strain evidence="7 8">EXF-6654</strain>
    </source>
</reference>
<comment type="similarity">
    <text evidence="1">Belongs to the methyltransferase superfamily.</text>
</comment>
<keyword evidence="5" id="KW-0732">Signal</keyword>
<proteinExistence type="inferred from homology"/>
<dbReference type="GO" id="GO:0032259">
    <property type="term" value="P:methylation"/>
    <property type="evidence" value="ECO:0007669"/>
    <property type="project" value="UniProtKB-KW"/>
</dbReference>
<gene>
    <name evidence="7" type="ORF">D0868_05127</name>
</gene>
<feature type="signal peptide" evidence="5">
    <location>
        <begin position="1"/>
        <end position="18"/>
    </location>
</feature>
<evidence type="ECO:0000313" key="7">
    <source>
        <dbReference type="EMBL" id="RMY07866.1"/>
    </source>
</evidence>
<dbReference type="Proteomes" id="UP000282582">
    <property type="component" value="Unassembled WGS sequence"/>
</dbReference>
<dbReference type="Gene3D" id="3.40.50.150">
    <property type="entry name" value="Vaccinia Virus protein VP39"/>
    <property type="match status" value="1"/>
</dbReference>
<dbReference type="AlphaFoldDB" id="A0A3M6YXR0"/>
<evidence type="ECO:0000256" key="5">
    <source>
        <dbReference type="SAM" id="SignalP"/>
    </source>
</evidence>
<keyword evidence="2" id="KW-0489">Methyltransferase</keyword>
<dbReference type="EMBL" id="QWIK01000345">
    <property type="protein sequence ID" value="RMY07866.1"/>
    <property type="molecule type" value="Genomic_DNA"/>
</dbReference>
<feature type="region of interest" description="Disordered" evidence="4">
    <location>
        <begin position="265"/>
        <end position="297"/>
    </location>
</feature>
<dbReference type="InterPro" id="IPR013216">
    <property type="entry name" value="Methyltransf_11"/>
</dbReference>
<dbReference type="InterPro" id="IPR029063">
    <property type="entry name" value="SAM-dependent_MTases_sf"/>
</dbReference>
<protein>
    <recommendedName>
        <fullName evidence="6">Methyltransferase type 11 domain-containing protein</fullName>
    </recommendedName>
</protein>
<dbReference type="PANTHER" id="PTHR44942">
    <property type="entry name" value="METHYLTRANSF_11 DOMAIN-CONTAINING PROTEIN"/>
    <property type="match status" value="1"/>
</dbReference>
<evidence type="ECO:0000256" key="2">
    <source>
        <dbReference type="ARBA" id="ARBA00022603"/>
    </source>
</evidence>
<evidence type="ECO:0000256" key="3">
    <source>
        <dbReference type="ARBA" id="ARBA00022679"/>
    </source>
</evidence>
<dbReference type="PANTHER" id="PTHR44942:SF4">
    <property type="entry name" value="METHYLTRANSFERASE TYPE 11 DOMAIN-CONTAINING PROTEIN"/>
    <property type="match status" value="1"/>
</dbReference>
<dbReference type="Pfam" id="PF08241">
    <property type="entry name" value="Methyltransf_11"/>
    <property type="match status" value="1"/>
</dbReference>
<name>A0A3M6YXR0_HORWE</name>
<feature type="chain" id="PRO_5018293426" description="Methyltransferase type 11 domain-containing protein" evidence="5">
    <location>
        <begin position="19"/>
        <end position="533"/>
    </location>
</feature>
<feature type="compositionally biased region" description="Polar residues" evidence="4">
    <location>
        <begin position="89"/>
        <end position="114"/>
    </location>
</feature>
<dbReference type="GO" id="GO:0008757">
    <property type="term" value="F:S-adenosylmethionine-dependent methyltransferase activity"/>
    <property type="evidence" value="ECO:0007669"/>
    <property type="project" value="InterPro"/>
</dbReference>
<evidence type="ECO:0000256" key="4">
    <source>
        <dbReference type="SAM" id="MobiDB-lite"/>
    </source>
</evidence>
<feature type="region of interest" description="Disordered" evidence="4">
    <location>
        <begin position="49"/>
        <end position="134"/>
    </location>
</feature>
<evidence type="ECO:0000259" key="6">
    <source>
        <dbReference type="Pfam" id="PF08241"/>
    </source>
</evidence>
<keyword evidence="3" id="KW-0808">Transferase</keyword>
<organism evidence="7 8">
    <name type="scientific">Hortaea werneckii</name>
    <name type="common">Black yeast</name>
    <name type="synonym">Cladosporium werneckii</name>
    <dbReference type="NCBI Taxonomy" id="91943"/>
    <lineage>
        <taxon>Eukaryota</taxon>
        <taxon>Fungi</taxon>
        <taxon>Dikarya</taxon>
        <taxon>Ascomycota</taxon>
        <taxon>Pezizomycotina</taxon>
        <taxon>Dothideomycetes</taxon>
        <taxon>Dothideomycetidae</taxon>
        <taxon>Mycosphaerellales</taxon>
        <taxon>Teratosphaeriaceae</taxon>
        <taxon>Hortaea</taxon>
    </lineage>
</organism>
<evidence type="ECO:0000313" key="8">
    <source>
        <dbReference type="Proteomes" id="UP000282582"/>
    </source>
</evidence>
<sequence length="533" mass="58563">MVFVLLSVLLTSRLPTKQEKSTLIKIRTEKKIMATDEQHSDLEVVSKEMSNGMTEDSVDSKLASPEDSPKGSISEADKTTTQIDTTRTEGNVTGSDSPSTNATLNDESRSSANITPPPPTLAARNISPEDYSTDPMLASALASPLHDHHPPNLDAIFSPTEPTLTQAPSVLKHQPPHGEDGADDVWQLYKRAGPKYPSSLEKLIMKYHQKHSNLHPTTSSSPSSSSWQLAHDVGAGSGVYAPTLAKFFRHVHVSDPSAAGLRASREMLRSHRSSGGSPQDGNGEKESPRPRGRFTFSVGKPEEADQCVTDGSVDMVCLTESAHFTTDPEAMVRSIAASLSPGGTLVMVTHRPLAQVIGNNQVREAVDRLFEAWGRKPWEVACGEGKRARQQFAMGLGFVPLPEDLFKREETRRITINTRGKAHVVFRAPWDASEDDDDLKMSADEMMDLPTSRVDGKEKRVEFSDEDEAGKGWRHEVGWESFRTRIAMFDGPETVKRLEPNLLEIQDLIMRTSPNGVKVVIEWAVAVVLATRK</sequence>
<dbReference type="InterPro" id="IPR051052">
    <property type="entry name" value="Diverse_substrate_MTase"/>
</dbReference>
<feature type="domain" description="Methyltransferase type 11" evidence="6">
    <location>
        <begin position="232"/>
        <end position="347"/>
    </location>
</feature>
<accession>A0A3M6YXR0</accession>
<dbReference type="SUPFAM" id="SSF53335">
    <property type="entry name" value="S-adenosyl-L-methionine-dependent methyltransferases"/>
    <property type="match status" value="1"/>
</dbReference>